<feature type="chain" id="PRO_5027813364" evidence="14">
    <location>
        <begin position="20"/>
        <end position="634"/>
    </location>
</feature>
<dbReference type="Pfam" id="PF07645">
    <property type="entry name" value="EGF_CA"/>
    <property type="match status" value="1"/>
</dbReference>
<dbReference type="PANTHER" id="PTHR22906">
    <property type="entry name" value="PROPERDIN"/>
    <property type="match status" value="1"/>
</dbReference>
<evidence type="ECO:0000313" key="16">
    <source>
        <dbReference type="Proteomes" id="UP000515135"/>
    </source>
</evidence>
<dbReference type="Gene3D" id="2.20.100.10">
    <property type="entry name" value="Thrombospondin type-1 (TSP1) repeat"/>
    <property type="match status" value="4"/>
</dbReference>
<keyword evidence="9" id="KW-1133">Transmembrane helix</keyword>
<dbReference type="AlphaFoldDB" id="A0A6P5ABP9"/>
<dbReference type="PROSITE" id="PS50092">
    <property type="entry name" value="TSP1"/>
    <property type="match status" value="4"/>
</dbReference>
<dbReference type="InterPro" id="IPR018097">
    <property type="entry name" value="EGF_Ca-bd_CS"/>
</dbReference>
<dbReference type="InterPro" id="IPR000884">
    <property type="entry name" value="TSP1_rpt"/>
</dbReference>
<dbReference type="PROSITE" id="PS50026">
    <property type="entry name" value="EGF_3"/>
    <property type="match status" value="2"/>
</dbReference>
<dbReference type="Pfam" id="PF12947">
    <property type="entry name" value="EGF_3"/>
    <property type="match status" value="1"/>
</dbReference>
<dbReference type="InterPro" id="IPR049883">
    <property type="entry name" value="NOTCH1_EGF-like"/>
</dbReference>
<evidence type="ECO:0000256" key="3">
    <source>
        <dbReference type="ARBA" id="ARBA00022525"/>
    </source>
</evidence>
<proteinExistence type="predicted"/>
<dbReference type="SMART" id="SM00181">
    <property type="entry name" value="EGF"/>
    <property type="match status" value="3"/>
</dbReference>
<evidence type="ECO:0000313" key="17">
    <source>
        <dbReference type="RefSeq" id="XP_019647068.1"/>
    </source>
</evidence>
<keyword evidence="6 14" id="KW-0732">Signal</keyword>
<dbReference type="PRINTS" id="PR01705">
    <property type="entry name" value="TSP1REPEAT"/>
</dbReference>
<comment type="subcellular location">
    <subcellularLocation>
        <location evidence="1">Membrane</location>
        <topology evidence="1">Single-pass type I membrane protein</topology>
    </subcellularLocation>
    <subcellularLocation>
        <location evidence="2">Secreted</location>
    </subcellularLocation>
</comment>
<dbReference type="FunFam" id="2.10.25.10:FF:000202">
    <property type="entry name" value="Multiple epidermal growth factor-like domains 8"/>
    <property type="match status" value="1"/>
</dbReference>
<evidence type="ECO:0000256" key="2">
    <source>
        <dbReference type="ARBA" id="ARBA00004613"/>
    </source>
</evidence>
<dbReference type="CDD" id="cd00054">
    <property type="entry name" value="EGF_CA"/>
    <property type="match status" value="2"/>
</dbReference>
<keyword evidence="5" id="KW-0812">Transmembrane</keyword>
<dbReference type="InterPro" id="IPR000742">
    <property type="entry name" value="EGF"/>
</dbReference>
<dbReference type="PROSITE" id="PS01186">
    <property type="entry name" value="EGF_2"/>
    <property type="match status" value="2"/>
</dbReference>
<evidence type="ECO:0000259" key="15">
    <source>
        <dbReference type="PROSITE" id="PS50026"/>
    </source>
</evidence>
<reference evidence="17" key="1">
    <citation type="submission" date="2025-08" db="UniProtKB">
        <authorList>
            <consortium name="RefSeq"/>
        </authorList>
    </citation>
    <scope>IDENTIFICATION</scope>
    <source>
        <tissue evidence="17">Gonad</tissue>
    </source>
</reference>
<dbReference type="RefSeq" id="XP_019647068.1">
    <property type="nucleotide sequence ID" value="XM_019791509.1"/>
</dbReference>
<protein>
    <submittedName>
        <fullName evidence="17">Hemicentin-1-like</fullName>
    </submittedName>
</protein>
<evidence type="ECO:0000256" key="13">
    <source>
        <dbReference type="PROSITE-ProRule" id="PRU00076"/>
    </source>
</evidence>
<feature type="domain" description="EGF-like" evidence="15">
    <location>
        <begin position="293"/>
        <end position="334"/>
    </location>
</feature>
<dbReference type="SMART" id="SM00209">
    <property type="entry name" value="TSP1"/>
    <property type="match status" value="4"/>
</dbReference>
<dbReference type="Gene3D" id="2.10.25.10">
    <property type="entry name" value="Laminin"/>
    <property type="match status" value="4"/>
</dbReference>
<dbReference type="PROSITE" id="PS00010">
    <property type="entry name" value="ASX_HYDROXYL"/>
    <property type="match status" value="2"/>
</dbReference>
<organism evidence="16 17">
    <name type="scientific">Branchiostoma belcheri</name>
    <name type="common">Amphioxus</name>
    <dbReference type="NCBI Taxonomy" id="7741"/>
    <lineage>
        <taxon>Eukaryota</taxon>
        <taxon>Metazoa</taxon>
        <taxon>Chordata</taxon>
        <taxon>Cephalochordata</taxon>
        <taxon>Leptocardii</taxon>
        <taxon>Amphioxiformes</taxon>
        <taxon>Branchiostomatidae</taxon>
        <taxon>Branchiostoma</taxon>
    </lineage>
</organism>
<evidence type="ECO:0000256" key="5">
    <source>
        <dbReference type="ARBA" id="ARBA00022692"/>
    </source>
</evidence>
<evidence type="ECO:0000256" key="10">
    <source>
        <dbReference type="ARBA" id="ARBA00023136"/>
    </source>
</evidence>
<dbReference type="PROSITE" id="PS01187">
    <property type="entry name" value="EGF_CA"/>
    <property type="match status" value="1"/>
</dbReference>
<dbReference type="InterPro" id="IPR009030">
    <property type="entry name" value="Growth_fac_rcpt_cys_sf"/>
</dbReference>
<dbReference type="GO" id="GO:0016020">
    <property type="term" value="C:membrane"/>
    <property type="evidence" value="ECO:0007669"/>
    <property type="project" value="UniProtKB-SubCell"/>
</dbReference>
<evidence type="ECO:0000256" key="12">
    <source>
        <dbReference type="ARBA" id="ARBA00023180"/>
    </source>
</evidence>
<dbReference type="KEGG" id="bbel:109487508"/>
<name>A0A6P5ABP9_BRABE</name>
<dbReference type="Proteomes" id="UP000515135">
    <property type="component" value="Unplaced"/>
</dbReference>
<dbReference type="Pfam" id="PF00090">
    <property type="entry name" value="TSP_1"/>
    <property type="match status" value="4"/>
</dbReference>
<comment type="caution">
    <text evidence="13">Lacks conserved residue(s) required for the propagation of feature annotation.</text>
</comment>
<accession>A0A6P5ABP9</accession>
<dbReference type="PANTHER" id="PTHR22906:SF43">
    <property type="entry name" value="PROPERDIN"/>
    <property type="match status" value="1"/>
</dbReference>
<keyword evidence="12" id="KW-0325">Glycoprotein</keyword>
<keyword evidence="16" id="KW-1185">Reference proteome</keyword>
<sequence>MHFLTPAHILLISVGLSVSQKNDPDAERCRGQGLVCHESAVCVRDQVYPAGLEQSYYCRCLPDWDGDGINNCVAPPIFLKVAHPSRCNETGAQSCFMTKLPGQEVQFQVKSPGAPNVTVQWFKYFVGEPPNFNSYRKLLKPPEKEEPEDRPIPEGGTLTIPHIEEDDFYQNLYWAEILTDGDSTVGTRAVVAFDLAEEERLNPSPSRVYFGLETKPIETKGPTFSLSHLNERDFGVYRAEMFGRKDGVPGMELVATRRFNVTRDVSKTCDGPRSEGHCKCNSGFLGNGEHCADIDECSAEIAECLPEASCRNTEGSYRCECPTGYRGDGRTSCEDVDECADEDDVTRCHADAECVNTLGSFLCECKPGYMGNGRDCLAISTWTPWSPWSQCTETCGHPPNTRVRVCTHPESGMRCEGASLEQGVCRGLPPCPVDGGWTVWSPWAPCTASCGGTRQRARTCDAPAPAHGGRYCPGDMYESQPCEPSPGCAVDGGWTQWGAWSACSVTCSVGRRVRTRSCSNPRPRYAGRYCTGPNTEQERCGEHNPECYGKESLNAVDAVWGEWSEWSECSHTCGLGTRFRRRLCRRHLGPTCSGENTEQQPCMVEACPAEVEKFGQHMGRQHRWREQTQARRHP</sequence>
<dbReference type="FunFam" id="2.10.25.10:FF:000038">
    <property type="entry name" value="Fibrillin 2"/>
    <property type="match status" value="1"/>
</dbReference>
<evidence type="ECO:0000256" key="8">
    <source>
        <dbReference type="ARBA" id="ARBA00022837"/>
    </source>
</evidence>
<dbReference type="FunFam" id="2.20.100.10:FF:000001">
    <property type="entry name" value="semaphorin-5A isoform X1"/>
    <property type="match status" value="2"/>
</dbReference>
<evidence type="ECO:0000256" key="4">
    <source>
        <dbReference type="ARBA" id="ARBA00022536"/>
    </source>
</evidence>
<dbReference type="GO" id="GO:0005509">
    <property type="term" value="F:calcium ion binding"/>
    <property type="evidence" value="ECO:0007669"/>
    <property type="project" value="InterPro"/>
</dbReference>
<dbReference type="InterPro" id="IPR001881">
    <property type="entry name" value="EGF-like_Ca-bd_dom"/>
</dbReference>
<evidence type="ECO:0000256" key="11">
    <source>
        <dbReference type="ARBA" id="ARBA00023157"/>
    </source>
</evidence>
<feature type="domain" description="EGF-like" evidence="15">
    <location>
        <begin position="335"/>
        <end position="377"/>
    </location>
</feature>
<evidence type="ECO:0000256" key="9">
    <source>
        <dbReference type="ARBA" id="ARBA00022989"/>
    </source>
</evidence>
<dbReference type="GO" id="GO:0048513">
    <property type="term" value="P:animal organ development"/>
    <property type="evidence" value="ECO:0007669"/>
    <property type="project" value="UniProtKB-ARBA"/>
</dbReference>
<dbReference type="SUPFAM" id="SSF82895">
    <property type="entry name" value="TSP-1 type 1 repeat"/>
    <property type="match status" value="4"/>
</dbReference>
<dbReference type="SUPFAM" id="SSF57184">
    <property type="entry name" value="Growth factor receptor domain"/>
    <property type="match status" value="1"/>
</dbReference>
<keyword evidence="10" id="KW-0472">Membrane</keyword>
<evidence type="ECO:0000256" key="1">
    <source>
        <dbReference type="ARBA" id="ARBA00004479"/>
    </source>
</evidence>
<dbReference type="GO" id="GO:0048731">
    <property type="term" value="P:system development"/>
    <property type="evidence" value="ECO:0007669"/>
    <property type="project" value="UniProtKB-ARBA"/>
</dbReference>
<keyword evidence="8" id="KW-0106">Calcium</keyword>
<evidence type="ECO:0000256" key="7">
    <source>
        <dbReference type="ARBA" id="ARBA00022737"/>
    </source>
</evidence>
<evidence type="ECO:0000256" key="6">
    <source>
        <dbReference type="ARBA" id="ARBA00022729"/>
    </source>
</evidence>
<keyword evidence="7" id="KW-0677">Repeat</keyword>
<dbReference type="SMART" id="SM00179">
    <property type="entry name" value="EGF_CA"/>
    <property type="match status" value="2"/>
</dbReference>
<dbReference type="GeneID" id="109487508"/>
<dbReference type="InterPro" id="IPR036383">
    <property type="entry name" value="TSP1_rpt_sf"/>
</dbReference>
<dbReference type="InterPro" id="IPR052065">
    <property type="entry name" value="Compl_asym_regulator"/>
</dbReference>
<dbReference type="FunFam" id="2.20.100.10:FF:000002">
    <property type="entry name" value="Unc-5 netrin receptor C"/>
    <property type="match status" value="1"/>
</dbReference>
<dbReference type="OrthoDB" id="446173at2759"/>
<dbReference type="InterPro" id="IPR024731">
    <property type="entry name" value="NELL2-like_EGF"/>
</dbReference>
<dbReference type="InterPro" id="IPR000152">
    <property type="entry name" value="EGF-type_Asp/Asn_hydroxyl_site"/>
</dbReference>
<keyword evidence="4 13" id="KW-0245">EGF-like domain</keyword>
<evidence type="ECO:0000256" key="14">
    <source>
        <dbReference type="SAM" id="SignalP"/>
    </source>
</evidence>
<gene>
    <name evidence="17" type="primary">LOC109487508</name>
</gene>
<keyword evidence="11" id="KW-1015">Disulfide bond</keyword>
<feature type="signal peptide" evidence="14">
    <location>
        <begin position="1"/>
        <end position="19"/>
    </location>
</feature>
<keyword evidence="3" id="KW-0964">Secreted</keyword>